<feature type="region of interest" description="Disordered" evidence="15">
    <location>
        <begin position="260"/>
        <end position="281"/>
    </location>
</feature>
<dbReference type="GO" id="GO:0005675">
    <property type="term" value="C:transcription factor TFIIH holo complex"/>
    <property type="evidence" value="ECO:0007669"/>
    <property type="project" value="TreeGrafter"/>
</dbReference>
<comment type="catalytic activity">
    <reaction evidence="14">
        <text>ATP + H2O = ADP + phosphate + H(+)</text>
        <dbReference type="Rhea" id="RHEA:13065"/>
        <dbReference type="ChEBI" id="CHEBI:15377"/>
        <dbReference type="ChEBI" id="CHEBI:15378"/>
        <dbReference type="ChEBI" id="CHEBI:30616"/>
        <dbReference type="ChEBI" id="CHEBI:43474"/>
        <dbReference type="ChEBI" id="CHEBI:456216"/>
        <dbReference type="EC" id="5.6.2.4"/>
    </reaction>
</comment>
<dbReference type="SUPFAM" id="SSF52540">
    <property type="entry name" value="P-loop containing nucleoside triphosphate hydrolases"/>
    <property type="match status" value="2"/>
</dbReference>
<dbReference type="Gene3D" id="3.40.50.300">
    <property type="entry name" value="P-loop containing nucleotide triphosphate hydrolases"/>
    <property type="match status" value="2"/>
</dbReference>
<dbReference type="FunFam" id="3.40.50.300:FF:000077">
    <property type="entry name" value="Probable DNA repair helicase RAD25"/>
    <property type="match status" value="1"/>
</dbReference>
<dbReference type="PROSITE" id="PS51192">
    <property type="entry name" value="HELICASE_ATP_BIND_1"/>
    <property type="match status" value="1"/>
</dbReference>
<keyword evidence="7" id="KW-0067">ATP-binding</keyword>
<dbReference type="EC" id="5.6.2.4" evidence="13"/>
<evidence type="ECO:0000256" key="12">
    <source>
        <dbReference type="ARBA" id="ARBA00034617"/>
    </source>
</evidence>
<dbReference type="GO" id="GO:0003677">
    <property type="term" value="F:DNA binding"/>
    <property type="evidence" value="ECO:0007669"/>
    <property type="project" value="UniProtKB-KW"/>
</dbReference>
<dbReference type="SMART" id="SM00490">
    <property type="entry name" value="HELICc"/>
    <property type="match status" value="1"/>
</dbReference>
<keyword evidence="11" id="KW-0539">Nucleus</keyword>
<gene>
    <name evidence="18" type="ORF">ASTO00021_LOCUS10366</name>
</gene>
<keyword evidence="10" id="KW-0413">Isomerase</keyword>
<comment type="catalytic activity">
    <reaction evidence="12">
        <text>Couples ATP hydrolysis with the unwinding of duplex DNA by translocating in the 3'-5' direction.</text>
        <dbReference type="EC" id="5.6.2.4"/>
    </reaction>
</comment>
<evidence type="ECO:0000256" key="7">
    <source>
        <dbReference type="ARBA" id="ARBA00022840"/>
    </source>
</evidence>
<dbReference type="PROSITE" id="PS51194">
    <property type="entry name" value="HELICASE_CTER"/>
    <property type="match status" value="1"/>
</dbReference>
<proteinExistence type="inferred from homology"/>
<dbReference type="PANTHER" id="PTHR11274">
    <property type="entry name" value="RAD25/XP-B DNA REPAIR HELICASE"/>
    <property type="match status" value="1"/>
</dbReference>
<reference evidence="18" key="1">
    <citation type="submission" date="2021-01" db="EMBL/GenBank/DDBJ databases">
        <authorList>
            <person name="Corre E."/>
            <person name="Pelletier E."/>
            <person name="Niang G."/>
            <person name="Scheremetjew M."/>
            <person name="Finn R."/>
            <person name="Kale V."/>
            <person name="Holt S."/>
            <person name="Cochrane G."/>
            <person name="Meng A."/>
            <person name="Brown T."/>
            <person name="Cohen L."/>
        </authorList>
    </citation>
    <scope>NUCLEOTIDE SEQUENCE</scope>
    <source>
        <strain evidence="18">GSBS06</strain>
    </source>
</reference>
<dbReference type="InterPro" id="IPR027417">
    <property type="entry name" value="P-loop_NTPase"/>
</dbReference>
<dbReference type="InterPro" id="IPR032438">
    <property type="entry name" value="ERCC3_RAD25_C"/>
</dbReference>
<accession>A0A7S3PIB6</accession>
<dbReference type="CDD" id="cd18029">
    <property type="entry name" value="DEXHc_XPB"/>
    <property type="match status" value="1"/>
</dbReference>
<dbReference type="CDD" id="cd18789">
    <property type="entry name" value="SF2_C_XPB"/>
    <property type="match status" value="1"/>
</dbReference>
<evidence type="ECO:0000256" key="10">
    <source>
        <dbReference type="ARBA" id="ARBA00023235"/>
    </source>
</evidence>
<dbReference type="InterPro" id="IPR032830">
    <property type="entry name" value="XPB/Ssl2_N"/>
</dbReference>
<name>A0A7S3PIB6_9STRA</name>
<evidence type="ECO:0000256" key="2">
    <source>
        <dbReference type="ARBA" id="ARBA00006637"/>
    </source>
</evidence>
<dbReference type="AlphaFoldDB" id="A0A7S3PIB6"/>
<evidence type="ECO:0000256" key="1">
    <source>
        <dbReference type="ARBA" id="ARBA00004123"/>
    </source>
</evidence>
<evidence type="ECO:0000256" key="9">
    <source>
        <dbReference type="ARBA" id="ARBA00023204"/>
    </source>
</evidence>
<dbReference type="Pfam" id="PF13625">
    <property type="entry name" value="Helicase_C_3"/>
    <property type="match status" value="1"/>
</dbReference>
<evidence type="ECO:0000256" key="8">
    <source>
        <dbReference type="ARBA" id="ARBA00023125"/>
    </source>
</evidence>
<evidence type="ECO:0000256" key="4">
    <source>
        <dbReference type="ARBA" id="ARBA00022763"/>
    </source>
</evidence>
<dbReference type="GO" id="GO:0005524">
    <property type="term" value="F:ATP binding"/>
    <property type="evidence" value="ECO:0007669"/>
    <property type="project" value="UniProtKB-KW"/>
</dbReference>
<organism evidence="18">
    <name type="scientific">Aplanochytrium stocchinoi</name>
    <dbReference type="NCBI Taxonomy" id="215587"/>
    <lineage>
        <taxon>Eukaryota</taxon>
        <taxon>Sar</taxon>
        <taxon>Stramenopiles</taxon>
        <taxon>Bigyra</taxon>
        <taxon>Labyrinthulomycetes</taxon>
        <taxon>Thraustochytrida</taxon>
        <taxon>Thraustochytriidae</taxon>
        <taxon>Aplanochytrium</taxon>
    </lineage>
</organism>
<evidence type="ECO:0000256" key="11">
    <source>
        <dbReference type="ARBA" id="ARBA00023242"/>
    </source>
</evidence>
<keyword evidence="4" id="KW-0227">DNA damage</keyword>
<dbReference type="GO" id="GO:0043138">
    <property type="term" value="F:3'-5' DNA helicase activity"/>
    <property type="evidence" value="ECO:0007669"/>
    <property type="project" value="UniProtKB-EC"/>
</dbReference>
<protein>
    <recommendedName>
        <fullName evidence="13">DNA 3'-5' helicase</fullName>
        <ecNumber evidence="13">5.6.2.4</ecNumber>
    </recommendedName>
</protein>
<dbReference type="PANTHER" id="PTHR11274:SF0">
    <property type="entry name" value="GENERAL TRANSCRIPTION AND DNA REPAIR FACTOR IIH HELICASE SUBUNIT XPB"/>
    <property type="match status" value="1"/>
</dbReference>
<dbReference type="GO" id="GO:0097550">
    <property type="term" value="C:transcription preinitiation complex"/>
    <property type="evidence" value="ECO:0007669"/>
    <property type="project" value="TreeGrafter"/>
</dbReference>
<feature type="region of interest" description="Disordered" evidence="15">
    <location>
        <begin position="809"/>
        <end position="828"/>
    </location>
</feature>
<dbReference type="GO" id="GO:0000112">
    <property type="term" value="C:nucleotide-excision repair factor 3 complex"/>
    <property type="evidence" value="ECO:0007669"/>
    <property type="project" value="TreeGrafter"/>
</dbReference>
<keyword evidence="9" id="KW-0234">DNA repair</keyword>
<keyword evidence="5" id="KW-0378">Hydrolase</keyword>
<dbReference type="InterPro" id="IPR001161">
    <property type="entry name" value="XPB/Ssl2"/>
</dbReference>
<evidence type="ECO:0000256" key="15">
    <source>
        <dbReference type="SAM" id="MobiDB-lite"/>
    </source>
</evidence>
<dbReference type="InterPro" id="IPR001650">
    <property type="entry name" value="Helicase_C-like"/>
</dbReference>
<dbReference type="Pfam" id="PF16203">
    <property type="entry name" value="ERCC3_RAD25_C"/>
    <property type="match status" value="1"/>
</dbReference>
<dbReference type="InterPro" id="IPR050615">
    <property type="entry name" value="ATP-dep_DNA_Helicase"/>
</dbReference>
<feature type="domain" description="Helicase C-terminal" evidence="17">
    <location>
        <begin position="615"/>
        <end position="777"/>
    </location>
</feature>
<dbReference type="Pfam" id="PF04851">
    <property type="entry name" value="ResIII"/>
    <property type="match status" value="1"/>
</dbReference>
<comment type="similarity">
    <text evidence="2">Belongs to the helicase family. RAD25/XPB subfamily.</text>
</comment>
<comment type="subcellular location">
    <subcellularLocation>
        <location evidence="1">Nucleus</location>
    </subcellularLocation>
</comment>
<feature type="region of interest" description="Disordered" evidence="15">
    <location>
        <begin position="1"/>
        <end position="26"/>
    </location>
</feature>
<evidence type="ECO:0000259" key="17">
    <source>
        <dbReference type="PROSITE" id="PS51194"/>
    </source>
</evidence>
<evidence type="ECO:0000256" key="3">
    <source>
        <dbReference type="ARBA" id="ARBA00022741"/>
    </source>
</evidence>
<keyword evidence="3" id="KW-0547">Nucleotide-binding</keyword>
<evidence type="ECO:0000256" key="5">
    <source>
        <dbReference type="ARBA" id="ARBA00022801"/>
    </source>
</evidence>
<dbReference type="GO" id="GO:0016787">
    <property type="term" value="F:hydrolase activity"/>
    <property type="evidence" value="ECO:0007669"/>
    <property type="project" value="UniProtKB-KW"/>
</dbReference>
<evidence type="ECO:0000256" key="6">
    <source>
        <dbReference type="ARBA" id="ARBA00022806"/>
    </source>
</evidence>
<evidence type="ECO:0000256" key="14">
    <source>
        <dbReference type="ARBA" id="ARBA00048988"/>
    </source>
</evidence>
<keyword evidence="6" id="KW-0347">Helicase</keyword>
<evidence type="ECO:0000259" key="16">
    <source>
        <dbReference type="PROSITE" id="PS51192"/>
    </source>
</evidence>
<dbReference type="GO" id="GO:0006289">
    <property type="term" value="P:nucleotide-excision repair"/>
    <property type="evidence" value="ECO:0007669"/>
    <property type="project" value="InterPro"/>
</dbReference>
<feature type="compositionally biased region" description="Polar residues" evidence="15">
    <location>
        <begin position="10"/>
        <end position="26"/>
    </location>
</feature>
<evidence type="ECO:0000256" key="13">
    <source>
        <dbReference type="ARBA" id="ARBA00034808"/>
    </source>
</evidence>
<dbReference type="InterPro" id="IPR014001">
    <property type="entry name" value="Helicase_ATP-bd"/>
</dbReference>
<dbReference type="InterPro" id="IPR006935">
    <property type="entry name" value="Helicase/UvrB_N"/>
</dbReference>
<dbReference type="NCBIfam" id="TIGR00603">
    <property type="entry name" value="rad25"/>
    <property type="match status" value="1"/>
</dbReference>
<dbReference type="GO" id="GO:0006367">
    <property type="term" value="P:transcription initiation at RNA polymerase II promoter"/>
    <property type="evidence" value="ECO:0007669"/>
    <property type="project" value="InterPro"/>
</dbReference>
<feature type="domain" description="Helicase ATP-binding" evidence="16">
    <location>
        <begin position="397"/>
        <end position="560"/>
    </location>
</feature>
<evidence type="ECO:0000313" key="18">
    <source>
        <dbReference type="EMBL" id="CAE0440225.1"/>
    </source>
</evidence>
<dbReference type="EMBL" id="HBIN01013713">
    <property type="protein sequence ID" value="CAE0440225.1"/>
    <property type="molecule type" value="Transcribed_RNA"/>
</dbReference>
<keyword evidence="8" id="KW-0238">DNA-binding</keyword>
<feature type="compositionally biased region" description="Acidic residues" evidence="15">
    <location>
        <begin position="262"/>
        <end position="272"/>
    </location>
</feature>
<sequence length="842" mass="95731">MSFKRKLESENTTTGSLKTENNGSSSSIPAVVNKDLLDSGDENEVFEIKYARDSRDILDHGTDFGRIDLKIDHSARPLWVCPNGQIYLDTSNRYYQLATDFLVAIAEPVSRPELVHHYKLTPYSLYAAVSVNLDAPTIVRTLDKLGKFAVPRQVLKFIKKCTNSYGKAKLVLKQNRLLIESPYPEVLKRLLQNPTIRGARVLPGAKNKKIKNENGEEVDDDDDDDDLFGTSDVLFEAKESEATDWQALEKLEERLVSRLEHAEEDDETEDVNVDLGNRNTNLHNVEDENKHFDSTIMAEMSGVVKTEAGIRMKPENAMLVNYEEGDFAQNAVREQTLQVVNFEINPDLIENVKSQAIAMDFPLMEEYDFRKDDLNPDLPITLTGKLRPYQEKALSKMFGNGRARSGLIVLPCGAGKTLTGITACCTIKKSAIVFCNNAVAVDQWVAAFKFFTTISDQYIRKFTANHKEPLPDSGPVLLVTSYSFISYTGSRSPEATMVINQVKSREWGLLLMDEVHVVPAKMFRKALTHCKGHAKLGLSATLVREDGLIEDLYFLIGPKLYEANWMNLTNQGYLARVLCAELWCPMSPLFMKEYLTTQDAKRKQLLYVMNPIKFAMCKALMEYHEARNDKILIFSDDITALLRYKNKLRRYCLYGNTSEYERAELLSRFRGGPTIPKEKVITTLFISSVGDVAIDLPEANIIIQISSHFGSRRQEAQRLGRILRPKSSAKFNVGYNAFFYTLVSMDTKEMSFSNRRQQYLVDQGYTYKVIPNLGEIIKGAESGVQYEEPTREQEEDLLAYMDDETLRKFGSYEDQPKPKKGRVVKKEVNHGRSKLLKRLYKK</sequence>
<dbReference type="SMART" id="SM00487">
    <property type="entry name" value="DEXDc"/>
    <property type="match status" value="1"/>
</dbReference>